<evidence type="ECO:0000313" key="1">
    <source>
        <dbReference type="EnsemblPlants" id="AVESA.00010b.r2.4AG0613150.1.CDS"/>
    </source>
</evidence>
<name>A0ACD5WD02_AVESA</name>
<evidence type="ECO:0000313" key="2">
    <source>
        <dbReference type="Proteomes" id="UP001732700"/>
    </source>
</evidence>
<reference evidence="1" key="1">
    <citation type="submission" date="2021-05" db="EMBL/GenBank/DDBJ databases">
        <authorList>
            <person name="Scholz U."/>
            <person name="Mascher M."/>
            <person name="Fiebig A."/>
        </authorList>
    </citation>
    <scope>NUCLEOTIDE SEQUENCE [LARGE SCALE GENOMIC DNA]</scope>
</reference>
<reference evidence="1" key="2">
    <citation type="submission" date="2025-09" db="UniProtKB">
        <authorList>
            <consortium name="EnsemblPlants"/>
        </authorList>
    </citation>
    <scope>IDENTIFICATION</scope>
</reference>
<organism evidence="1 2">
    <name type="scientific">Avena sativa</name>
    <name type="common">Oat</name>
    <dbReference type="NCBI Taxonomy" id="4498"/>
    <lineage>
        <taxon>Eukaryota</taxon>
        <taxon>Viridiplantae</taxon>
        <taxon>Streptophyta</taxon>
        <taxon>Embryophyta</taxon>
        <taxon>Tracheophyta</taxon>
        <taxon>Spermatophyta</taxon>
        <taxon>Magnoliopsida</taxon>
        <taxon>Liliopsida</taxon>
        <taxon>Poales</taxon>
        <taxon>Poaceae</taxon>
        <taxon>BOP clade</taxon>
        <taxon>Pooideae</taxon>
        <taxon>Poodae</taxon>
        <taxon>Poeae</taxon>
        <taxon>Poeae Chloroplast Group 1 (Aveneae type)</taxon>
        <taxon>Aveninae</taxon>
        <taxon>Avena</taxon>
    </lineage>
</organism>
<dbReference type="Proteomes" id="UP001732700">
    <property type="component" value="Chromosome 4A"/>
</dbReference>
<dbReference type="EnsemblPlants" id="AVESA.00010b.r2.4AG0613150.1">
    <property type="protein sequence ID" value="AVESA.00010b.r2.4AG0613150.1.CDS"/>
    <property type="gene ID" value="AVESA.00010b.r2.4AG0613150"/>
</dbReference>
<sequence length="404" mass="43400">MDDVWCSLDMAGIHSALANPFWQPFTDCSAVSSIGNDGAYFGVDDVDLMVEVDGMAGMDATGFFRGGDARFVLPSSTSSSLSSKRSLSLDSGGSSGSFTLDHAAAALPSRQQAPPTVAHEPFDHDDEAIMRAMMAVMSSSSPSPSSSASSGAQPFSRDSSMAQQAVAVPPQLRGVGNGHHHVMVKSSLAMSPERTSSGSRGQQPEDPRAASGNSGQLYHMMSERKRREKLNDSFHALRSLLPPCSKKDKTTVLTKAAGYLKTLEAQVSALEEKNIKLEKHIPACEEDGATGAMPRRQRAKIQISKASADEEVVELTVMVMVECDVVELVLRILECLRWMEQISVLSVDADTYSPQVLLKAIASIKLRVVDDDWNQASFHESMTKAVNDATSSPHHPHAPIVLTA</sequence>
<accession>A0ACD5WD02</accession>
<proteinExistence type="predicted"/>
<keyword evidence="2" id="KW-1185">Reference proteome</keyword>
<protein>
    <submittedName>
        <fullName evidence="1">Uncharacterized protein</fullName>
    </submittedName>
</protein>